<gene>
    <name evidence="1" type="ORF">LOAG_14581</name>
</gene>
<accession>A0A1S0THL8</accession>
<protein>
    <submittedName>
        <fullName evidence="1">Uncharacterized protein</fullName>
    </submittedName>
</protein>
<proteinExistence type="predicted"/>
<dbReference type="CTD" id="9952061"/>
<dbReference type="GeneID" id="9952061"/>
<evidence type="ECO:0000313" key="1">
    <source>
        <dbReference type="EMBL" id="EFO13945.1"/>
    </source>
</evidence>
<dbReference type="EMBL" id="JH712147">
    <property type="protein sequence ID" value="EFO13945.1"/>
    <property type="molecule type" value="Genomic_DNA"/>
</dbReference>
<organism evidence="1">
    <name type="scientific">Loa loa</name>
    <name type="common">Eye worm</name>
    <name type="synonym">Filaria loa</name>
    <dbReference type="NCBI Taxonomy" id="7209"/>
    <lineage>
        <taxon>Eukaryota</taxon>
        <taxon>Metazoa</taxon>
        <taxon>Ecdysozoa</taxon>
        <taxon>Nematoda</taxon>
        <taxon>Chromadorea</taxon>
        <taxon>Rhabditida</taxon>
        <taxon>Spirurina</taxon>
        <taxon>Spiruromorpha</taxon>
        <taxon>Filarioidea</taxon>
        <taxon>Onchocercidae</taxon>
        <taxon>Loa</taxon>
    </lineage>
</organism>
<dbReference type="InParanoid" id="A0A1S0THL8"/>
<dbReference type="AlphaFoldDB" id="A0A1S0THL8"/>
<name>A0A1S0THL8_LOALO</name>
<dbReference type="RefSeq" id="XP_003150124.1">
    <property type="nucleotide sequence ID" value="XM_003150076.1"/>
</dbReference>
<dbReference type="KEGG" id="loa:LOAG_14581"/>
<reference evidence="1" key="1">
    <citation type="submission" date="2012-04" db="EMBL/GenBank/DDBJ databases">
        <title>The Genome Sequence of Loa loa.</title>
        <authorList>
            <consortium name="The Broad Institute Genome Sequencing Platform"/>
            <consortium name="Broad Institute Genome Sequencing Center for Infectious Disease"/>
            <person name="Nutman T.B."/>
            <person name="Fink D.L."/>
            <person name="Russ C."/>
            <person name="Young S."/>
            <person name="Zeng Q."/>
            <person name="Gargeya S."/>
            <person name="Alvarado L."/>
            <person name="Berlin A."/>
            <person name="Chapman S.B."/>
            <person name="Chen Z."/>
            <person name="Freedman E."/>
            <person name="Gellesch M."/>
            <person name="Goldberg J."/>
            <person name="Griggs A."/>
            <person name="Gujja S."/>
            <person name="Heilman E.R."/>
            <person name="Heiman D."/>
            <person name="Howarth C."/>
            <person name="Mehta T."/>
            <person name="Neiman D."/>
            <person name="Pearson M."/>
            <person name="Roberts A."/>
            <person name="Saif S."/>
            <person name="Shea T."/>
            <person name="Shenoy N."/>
            <person name="Sisk P."/>
            <person name="Stolte C."/>
            <person name="Sykes S."/>
            <person name="White J."/>
            <person name="Yandava C."/>
            <person name="Haas B."/>
            <person name="Henn M.R."/>
            <person name="Nusbaum C."/>
            <person name="Birren B."/>
        </authorList>
    </citation>
    <scope>NUCLEOTIDE SEQUENCE [LARGE SCALE GENOMIC DNA]</scope>
</reference>
<sequence>MIAWIDNFLCFGLSRNWNSRHLYENSSIRSQISGCLRLYGGGTGERVRGVTDDGDVYCTRILWVQACPVHSIICRFVPCLSLQDFKIETSQMFTRNVKIYKVILNYTVICQLDSGALFDVEICAHLDGNEAYTR</sequence>